<dbReference type="EMBL" id="JADAQX010000498">
    <property type="protein sequence ID" value="KAF8820047.1"/>
    <property type="molecule type" value="Genomic_DNA"/>
</dbReference>
<comment type="similarity">
    <text evidence="1 4">Belongs to the eukaryotic ribosomal protein eL42 family.</text>
</comment>
<protein>
    <submittedName>
        <fullName evidence="6">Ribosomal protein RPL44</fullName>
    </submittedName>
</protein>
<dbReference type="Gene3D" id="3.10.450.80">
    <property type="match status" value="1"/>
</dbReference>
<reference evidence="6 7" key="1">
    <citation type="journal article" date="2020" name="bioRxiv">
        <title>Metabolic contributions of an alphaproteobacterial endosymbiont in the apicomplexan Cardiosporidium cionae.</title>
        <authorList>
            <person name="Hunter E.S."/>
            <person name="Paight C.J."/>
            <person name="Lane C.E."/>
        </authorList>
    </citation>
    <scope>NUCLEOTIDE SEQUENCE [LARGE SCALE GENOMIC DNA]</scope>
    <source>
        <strain evidence="6">ESH_2018</strain>
    </source>
</reference>
<accession>A0ABQ7J7T5</accession>
<comment type="caution">
    <text evidence="6">The sequence shown here is derived from an EMBL/GenBank/DDBJ whole genome shotgun (WGS) entry which is preliminary data.</text>
</comment>
<dbReference type="PROSITE" id="PS01172">
    <property type="entry name" value="RIBOSOMAL_L44E"/>
    <property type="match status" value="1"/>
</dbReference>
<evidence type="ECO:0000256" key="1">
    <source>
        <dbReference type="ARBA" id="ARBA00009364"/>
    </source>
</evidence>
<evidence type="ECO:0000313" key="6">
    <source>
        <dbReference type="EMBL" id="KAF8820047.1"/>
    </source>
</evidence>
<organism evidence="6 7">
    <name type="scientific">Cardiosporidium cionae</name>
    <dbReference type="NCBI Taxonomy" id="476202"/>
    <lineage>
        <taxon>Eukaryota</taxon>
        <taxon>Sar</taxon>
        <taxon>Alveolata</taxon>
        <taxon>Apicomplexa</taxon>
        <taxon>Aconoidasida</taxon>
        <taxon>Nephromycida</taxon>
        <taxon>Cardiosporidium</taxon>
    </lineage>
</organism>
<gene>
    <name evidence="6" type="primary">RPL44</name>
    <name evidence="6" type="ORF">IE077_003639</name>
</gene>
<feature type="region of interest" description="Disordered" evidence="5">
    <location>
        <begin position="20"/>
        <end position="42"/>
    </location>
</feature>
<dbReference type="InterPro" id="IPR000552">
    <property type="entry name" value="Ribosomal_eL44"/>
</dbReference>
<keyword evidence="3 4" id="KW-0687">Ribonucleoprotein</keyword>
<dbReference type="Pfam" id="PF00935">
    <property type="entry name" value="Ribosomal_L44"/>
    <property type="match status" value="1"/>
</dbReference>
<evidence type="ECO:0000256" key="4">
    <source>
        <dbReference type="RuleBase" id="RU000666"/>
    </source>
</evidence>
<dbReference type="PANTHER" id="PTHR10369">
    <property type="entry name" value="60S RIBOSOMAL PROTEIN L36A/L44"/>
    <property type="match status" value="1"/>
</dbReference>
<dbReference type="InterPro" id="IPR053708">
    <property type="entry name" value="Ribosomal_LSU_eL42"/>
</dbReference>
<keyword evidence="7" id="KW-1185">Reference proteome</keyword>
<keyword evidence="2 4" id="KW-0689">Ribosomal protein</keyword>
<dbReference type="InterPro" id="IPR011332">
    <property type="entry name" value="Ribosomal_zn-bd"/>
</dbReference>
<evidence type="ECO:0000256" key="2">
    <source>
        <dbReference type="ARBA" id="ARBA00022980"/>
    </source>
</evidence>
<proteinExistence type="inferred from homology"/>
<evidence type="ECO:0000313" key="7">
    <source>
        <dbReference type="Proteomes" id="UP000823046"/>
    </source>
</evidence>
<dbReference type="GO" id="GO:0005840">
    <property type="term" value="C:ribosome"/>
    <property type="evidence" value="ECO:0007669"/>
    <property type="project" value="UniProtKB-KW"/>
</dbReference>
<evidence type="ECO:0000256" key="5">
    <source>
        <dbReference type="SAM" id="MobiDB-lite"/>
    </source>
</evidence>
<name>A0ABQ7J7T5_9APIC</name>
<dbReference type="SUPFAM" id="SSF57829">
    <property type="entry name" value="Zn-binding ribosomal proteins"/>
    <property type="match status" value="1"/>
</dbReference>
<evidence type="ECO:0000256" key="3">
    <source>
        <dbReference type="ARBA" id="ARBA00023274"/>
    </source>
</evidence>
<sequence length="105" mass="12088">MVNIPKSRSAYCSNLKCRKHTPHRVSQHKKGKDTGNALGSRRYRIKQKGFGGQSKPILRRKAKTTKKIILKLECTKCKSRRLHPLKRCKTFELGGEKKPRGEVNF</sequence>
<feature type="compositionally biased region" description="Basic residues" evidence="5">
    <location>
        <begin position="20"/>
        <end position="31"/>
    </location>
</feature>
<dbReference type="Proteomes" id="UP000823046">
    <property type="component" value="Unassembled WGS sequence"/>
</dbReference>